<dbReference type="RefSeq" id="XP_005779421.1">
    <property type="nucleotide sequence ID" value="XM_005779364.1"/>
</dbReference>
<reference evidence="3" key="1">
    <citation type="journal article" date="2013" name="Nature">
        <title>Pan genome of the phytoplankton Emiliania underpins its global distribution.</title>
        <authorList>
            <person name="Read B.A."/>
            <person name="Kegel J."/>
            <person name="Klute M.J."/>
            <person name="Kuo A."/>
            <person name="Lefebvre S.C."/>
            <person name="Maumus F."/>
            <person name="Mayer C."/>
            <person name="Miller J."/>
            <person name="Monier A."/>
            <person name="Salamov A."/>
            <person name="Young J."/>
            <person name="Aguilar M."/>
            <person name="Claverie J.M."/>
            <person name="Frickenhaus S."/>
            <person name="Gonzalez K."/>
            <person name="Herman E.K."/>
            <person name="Lin Y.C."/>
            <person name="Napier J."/>
            <person name="Ogata H."/>
            <person name="Sarno A.F."/>
            <person name="Shmutz J."/>
            <person name="Schroeder D."/>
            <person name="de Vargas C."/>
            <person name="Verret F."/>
            <person name="von Dassow P."/>
            <person name="Valentin K."/>
            <person name="Van de Peer Y."/>
            <person name="Wheeler G."/>
            <person name="Dacks J.B."/>
            <person name="Delwiche C.F."/>
            <person name="Dyhrman S.T."/>
            <person name="Glockner G."/>
            <person name="John U."/>
            <person name="Richards T."/>
            <person name="Worden A.Z."/>
            <person name="Zhang X."/>
            <person name="Grigoriev I.V."/>
            <person name="Allen A.E."/>
            <person name="Bidle K."/>
            <person name="Borodovsky M."/>
            <person name="Bowler C."/>
            <person name="Brownlee C."/>
            <person name="Cock J.M."/>
            <person name="Elias M."/>
            <person name="Gladyshev V.N."/>
            <person name="Groth M."/>
            <person name="Guda C."/>
            <person name="Hadaegh A."/>
            <person name="Iglesias-Rodriguez M.D."/>
            <person name="Jenkins J."/>
            <person name="Jones B.M."/>
            <person name="Lawson T."/>
            <person name="Leese F."/>
            <person name="Lindquist E."/>
            <person name="Lobanov A."/>
            <person name="Lomsadze A."/>
            <person name="Malik S.B."/>
            <person name="Marsh M.E."/>
            <person name="Mackinder L."/>
            <person name="Mock T."/>
            <person name="Mueller-Roeber B."/>
            <person name="Pagarete A."/>
            <person name="Parker M."/>
            <person name="Probert I."/>
            <person name="Quesneville H."/>
            <person name="Raines C."/>
            <person name="Rensing S.A."/>
            <person name="Riano-Pachon D.M."/>
            <person name="Richier S."/>
            <person name="Rokitta S."/>
            <person name="Shiraiwa Y."/>
            <person name="Soanes D.M."/>
            <person name="van der Giezen M."/>
            <person name="Wahlund T.M."/>
            <person name="Williams B."/>
            <person name="Wilson W."/>
            <person name="Wolfe G."/>
            <person name="Wurch L.L."/>
        </authorList>
    </citation>
    <scope>NUCLEOTIDE SEQUENCE</scope>
</reference>
<dbReference type="GeneID" id="17272537"/>
<proteinExistence type="predicted"/>
<keyword evidence="3" id="KW-1185">Reference proteome</keyword>
<dbReference type="AlphaFoldDB" id="A0A0D3JU07"/>
<reference evidence="2" key="2">
    <citation type="submission" date="2024-10" db="UniProtKB">
        <authorList>
            <consortium name="EnsemblProtists"/>
        </authorList>
    </citation>
    <scope>IDENTIFICATION</scope>
</reference>
<dbReference type="Proteomes" id="UP000013827">
    <property type="component" value="Unassembled WGS sequence"/>
</dbReference>
<feature type="compositionally biased region" description="Basic and acidic residues" evidence="1">
    <location>
        <begin position="89"/>
        <end position="99"/>
    </location>
</feature>
<dbReference type="KEGG" id="ehx:EMIHUDRAFT_443298"/>
<feature type="region of interest" description="Disordered" evidence="1">
    <location>
        <begin position="87"/>
        <end position="118"/>
    </location>
</feature>
<name>A0A0D3JU07_EMIH1</name>
<dbReference type="PaxDb" id="2903-EOD26992"/>
<feature type="region of interest" description="Disordered" evidence="1">
    <location>
        <begin position="162"/>
        <end position="207"/>
    </location>
</feature>
<accession>A0A0D3JU07</accession>
<evidence type="ECO:0000313" key="2">
    <source>
        <dbReference type="EnsemblProtists" id="EOD26992"/>
    </source>
</evidence>
<evidence type="ECO:0000313" key="3">
    <source>
        <dbReference type="Proteomes" id="UP000013827"/>
    </source>
</evidence>
<organism evidence="2 3">
    <name type="scientific">Emiliania huxleyi (strain CCMP1516)</name>
    <dbReference type="NCBI Taxonomy" id="280463"/>
    <lineage>
        <taxon>Eukaryota</taxon>
        <taxon>Haptista</taxon>
        <taxon>Haptophyta</taxon>
        <taxon>Prymnesiophyceae</taxon>
        <taxon>Isochrysidales</taxon>
        <taxon>Noelaerhabdaceae</taxon>
        <taxon>Emiliania</taxon>
    </lineage>
</organism>
<protein>
    <submittedName>
        <fullName evidence="2">Uncharacterized protein</fullName>
    </submittedName>
</protein>
<dbReference type="EnsemblProtists" id="EOD26992">
    <property type="protein sequence ID" value="EOD26992"/>
    <property type="gene ID" value="EMIHUDRAFT_443298"/>
</dbReference>
<sequence>MLQMRTAPGARLCLRGQDLEISARVPLLLEHGHALLAAHCAPEIRGPLGLSLGVLSKYLRDPTLSVKASLCATVLSDGEEGGAFSIHAASRDQPQRRSSCDGGAEGGGGSDEEEDLDAPTPCLEFESEVRILDLVADMGDLVKAFSASGMGTISPSPMMLSSSLSFARSSPSMARKAPPSAPSSLATSAANSAPSSVSASPMLARDR</sequence>
<dbReference type="HOGENOM" id="CLU_1328504_0_0_1"/>
<evidence type="ECO:0000256" key="1">
    <source>
        <dbReference type="SAM" id="MobiDB-lite"/>
    </source>
</evidence>